<evidence type="ECO:0000313" key="2">
    <source>
        <dbReference type="WBParaSite" id="maker-uti_cns_0003108-snap-gene-0.23-mRNA-1"/>
    </source>
</evidence>
<name>A0A1I8GUV5_9PLAT</name>
<dbReference type="AlphaFoldDB" id="A0A1I8GUV5"/>
<protein>
    <submittedName>
        <fullName evidence="2">SUEL-type lectin domain-containing protein</fullName>
    </submittedName>
</protein>
<proteinExistence type="predicted"/>
<organism evidence="1 2">
    <name type="scientific">Macrostomum lignano</name>
    <dbReference type="NCBI Taxonomy" id="282301"/>
    <lineage>
        <taxon>Eukaryota</taxon>
        <taxon>Metazoa</taxon>
        <taxon>Spiralia</taxon>
        <taxon>Lophotrochozoa</taxon>
        <taxon>Platyhelminthes</taxon>
        <taxon>Rhabditophora</taxon>
        <taxon>Macrostomorpha</taxon>
        <taxon>Macrostomida</taxon>
        <taxon>Macrostomidae</taxon>
        <taxon>Macrostomum</taxon>
    </lineage>
</organism>
<accession>A0A1I8GUV5</accession>
<keyword evidence="1" id="KW-1185">Reference proteome</keyword>
<sequence>SVQLTRMQNSHTWQANGSITPPACASLNNELNFLINCTAQQDFNGSTIFQTSDQVFRNCTSKETEVTLDCEVSTMQVRPSQCEYGTTSQCKMTHTAAVNTTIQQPSSQEAAKMNSWVKKVPTHRCCWFLYNRDH</sequence>
<reference evidence="2" key="1">
    <citation type="submission" date="2016-11" db="UniProtKB">
        <authorList>
            <consortium name="WormBaseParasite"/>
        </authorList>
    </citation>
    <scope>IDENTIFICATION</scope>
</reference>
<dbReference type="WBParaSite" id="maker-uti_cns_0003108-snap-gene-0.23-mRNA-1">
    <property type="protein sequence ID" value="maker-uti_cns_0003108-snap-gene-0.23-mRNA-1"/>
    <property type="gene ID" value="maker-uti_cns_0003108-snap-gene-0.23"/>
</dbReference>
<dbReference type="Proteomes" id="UP000095280">
    <property type="component" value="Unplaced"/>
</dbReference>
<evidence type="ECO:0000313" key="1">
    <source>
        <dbReference type="Proteomes" id="UP000095280"/>
    </source>
</evidence>